<dbReference type="OrthoDB" id="6059311at2"/>
<feature type="transmembrane region" description="Helical" evidence="1">
    <location>
        <begin position="41"/>
        <end position="61"/>
    </location>
</feature>
<sequence>MTGSPQRPSYALSLWFLGIAVLGLAQFYGKAYRNDFQLNAIAWIWLIGSFVLLALSLFLAWRERRKRD</sequence>
<feature type="transmembrane region" description="Helical" evidence="1">
    <location>
        <begin position="12"/>
        <end position="29"/>
    </location>
</feature>
<reference evidence="2 3" key="1">
    <citation type="submission" date="2019-04" db="EMBL/GenBank/DDBJ databases">
        <title>Reference strain of H23.</title>
        <authorList>
            <person name="Luo X."/>
        </authorList>
    </citation>
    <scope>NUCLEOTIDE SEQUENCE [LARGE SCALE GENOMIC DNA]</scope>
    <source>
        <strain evidence="2 3">H23</strain>
    </source>
</reference>
<name>A0A4U5JMR6_9GAMM</name>
<dbReference type="RefSeq" id="WP_137267421.1">
    <property type="nucleotide sequence ID" value="NZ_SZUA01000002.1"/>
</dbReference>
<evidence type="ECO:0000313" key="3">
    <source>
        <dbReference type="Proteomes" id="UP000308707"/>
    </source>
</evidence>
<evidence type="ECO:0000313" key="2">
    <source>
        <dbReference type="EMBL" id="TKR30990.1"/>
    </source>
</evidence>
<dbReference type="EMBL" id="SZUA01000002">
    <property type="protein sequence ID" value="TKR30990.1"/>
    <property type="molecule type" value="Genomic_DNA"/>
</dbReference>
<keyword evidence="1" id="KW-1133">Transmembrane helix</keyword>
<gene>
    <name evidence="2" type="ORF">FCE95_12940</name>
</gene>
<dbReference type="Proteomes" id="UP000308707">
    <property type="component" value="Unassembled WGS sequence"/>
</dbReference>
<comment type="caution">
    <text evidence="2">The sequence shown here is derived from an EMBL/GenBank/DDBJ whole genome shotgun (WGS) entry which is preliminary data.</text>
</comment>
<proteinExistence type="predicted"/>
<keyword evidence="1" id="KW-0472">Membrane</keyword>
<protein>
    <submittedName>
        <fullName evidence="2">Uncharacterized protein</fullName>
    </submittedName>
</protein>
<accession>A0A4U5JMR6</accession>
<evidence type="ECO:0000256" key="1">
    <source>
        <dbReference type="SAM" id="Phobius"/>
    </source>
</evidence>
<keyword evidence="1" id="KW-0812">Transmembrane</keyword>
<organism evidence="2 3">
    <name type="scientific">Luteimonas gilva</name>
    <dbReference type="NCBI Taxonomy" id="2572684"/>
    <lineage>
        <taxon>Bacteria</taxon>
        <taxon>Pseudomonadati</taxon>
        <taxon>Pseudomonadota</taxon>
        <taxon>Gammaproteobacteria</taxon>
        <taxon>Lysobacterales</taxon>
        <taxon>Lysobacteraceae</taxon>
        <taxon>Luteimonas</taxon>
    </lineage>
</organism>
<dbReference type="AlphaFoldDB" id="A0A4U5JMR6"/>
<keyword evidence="3" id="KW-1185">Reference proteome</keyword>